<dbReference type="RefSeq" id="WP_232401628.1">
    <property type="nucleotide sequence ID" value="NZ_CP102173.1"/>
</dbReference>
<evidence type="ECO:0000313" key="2">
    <source>
        <dbReference type="Proteomes" id="UP001316184"/>
    </source>
</evidence>
<dbReference type="Proteomes" id="UP001316184">
    <property type="component" value="Chromosome"/>
</dbReference>
<name>A0ABY5M757_9ACTN</name>
<keyword evidence="2" id="KW-1185">Reference proteome</keyword>
<organism evidence="1 2">
    <name type="scientific">Aeromicrobium wangtongii</name>
    <dbReference type="NCBI Taxonomy" id="2969247"/>
    <lineage>
        <taxon>Bacteria</taxon>
        <taxon>Bacillati</taxon>
        <taxon>Actinomycetota</taxon>
        <taxon>Actinomycetes</taxon>
        <taxon>Propionibacteriales</taxon>
        <taxon>Nocardioidaceae</taxon>
        <taxon>Aeromicrobium</taxon>
    </lineage>
</organism>
<dbReference type="EMBL" id="CP102173">
    <property type="protein sequence ID" value="UUP12894.1"/>
    <property type="molecule type" value="Genomic_DNA"/>
</dbReference>
<evidence type="ECO:0000313" key="1">
    <source>
        <dbReference type="EMBL" id="UUP12894.1"/>
    </source>
</evidence>
<sequence>MRVLRVRETSTGVDAESGYLPHRDSRVKGPADVIPATAFWLTRAGTDDVPAPAALGSHAVVVLSGEVGVEPRGAQRTVLTAGDVLFADVHSDDALELSWDGFAWLLYFTTDGWLPEIGDNEARPDAVKRAGRPLLTWIYDDAGTSRSEPLRWPGDLAPVPPVEQWPRSRGAFVTRRDYGDDGYVPGVWHNGPRSQLGITLNGCAENETGDGTITSPVAGDIAYIDDVTGDGHLTRGQGDRWMLFVTVAPGHLELTPER</sequence>
<gene>
    <name evidence="1" type="ORF">NQV15_13655</name>
</gene>
<evidence type="ECO:0008006" key="3">
    <source>
        <dbReference type="Google" id="ProtNLM"/>
    </source>
</evidence>
<accession>A0ABY5M757</accession>
<proteinExistence type="predicted"/>
<reference evidence="1 2" key="1">
    <citation type="submission" date="2022-08" db="EMBL/GenBank/DDBJ databases">
        <title>novel species in genus Aeromicrobium.</title>
        <authorList>
            <person name="Ye L."/>
        </authorList>
    </citation>
    <scope>NUCLEOTIDE SEQUENCE [LARGE SCALE GENOMIC DNA]</scope>
    <source>
        <strain evidence="2">zg-Y1379</strain>
    </source>
</reference>
<protein>
    <recommendedName>
        <fullName evidence="3">Cupin domain-containing protein</fullName>
    </recommendedName>
</protein>